<dbReference type="Proteomes" id="UP001249851">
    <property type="component" value="Unassembled WGS sequence"/>
</dbReference>
<proteinExistence type="predicted"/>
<reference evidence="2" key="2">
    <citation type="journal article" date="2023" name="Science">
        <title>Genomic signatures of disease resistance in endangered staghorn corals.</title>
        <authorList>
            <person name="Vollmer S.V."/>
            <person name="Selwyn J.D."/>
            <person name="Despard B.A."/>
            <person name="Roesel C.L."/>
        </authorList>
    </citation>
    <scope>NUCLEOTIDE SEQUENCE</scope>
    <source>
        <strain evidence="2">K2</strain>
    </source>
</reference>
<name>A0AAD9PZE0_ACRCE</name>
<feature type="region of interest" description="Disordered" evidence="1">
    <location>
        <begin position="193"/>
        <end position="230"/>
    </location>
</feature>
<dbReference type="EMBL" id="JARQWQ010000092">
    <property type="protein sequence ID" value="KAK2551903.1"/>
    <property type="molecule type" value="Genomic_DNA"/>
</dbReference>
<protein>
    <submittedName>
        <fullName evidence="2">Uncharacterized protein</fullName>
    </submittedName>
</protein>
<evidence type="ECO:0000313" key="2">
    <source>
        <dbReference type="EMBL" id="KAK2551903.1"/>
    </source>
</evidence>
<evidence type="ECO:0000313" key="3">
    <source>
        <dbReference type="Proteomes" id="UP001249851"/>
    </source>
</evidence>
<dbReference type="AlphaFoldDB" id="A0AAD9PZE0"/>
<reference evidence="2" key="1">
    <citation type="journal article" date="2023" name="G3 (Bethesda)">
        <title>Whole genome assembly and annotation of the endangered Caribbean coral Acropora cervicornis.</title>
        <authorList>
            <person name="Selwyn J.D."/>
            <person name="Vollmer S.V."/>
        </authorList>
    </citation>
    <scope>NUCLEOTIDE SEQUENCE</scope>
    <source>
        <strain evidence="2">K2</strain>
    </source>
</reference>
<accession>A0AAD9PZE0</accession>
<keyword evidence="3" id="KW-1185">Reference proteome</keyword>
<comment type="caution">
    <text evidence="2">The sequence shown here is derived from an EMBL/GenBank/DDBJ whole genome shotgun (WGS) entry which is preliminary data.</text>
</comment>
<organism evidence="2 3">
    <name type="scientific">Acropora cervicornis</name>
    <name type="common">Staghorn coral</name>
    <dbReference type="NCBI Taxonomy" id="6130"/>
    <lineage>
        <taxon>Eukaryota</taxon>
        <taxon>Metazoa</taxon>
        <taxon>Cnidaria</taxon>
        <taxon>Anthozoa</taxon>
        <taxon>Hexacorallia</taxon>
        <taxon>Scleractinia</taxon>
        <taxon>Astrocoeniina</taxon>
        <taxon>Acroporidae</taxon>
        <taxon>Acropora</taxon>
    </lineage>
</organism>
<sequence length="570" mass="63995">MSNLELSVPYEDQVLNINGNPITLEDILEDTSLYIDSSLFPTPKDSAFPILDLPCTAEDAKANVTVLDLKAVYEKGQSRRKANSEQRLLNADVNLTATSQKQIQGICAYVERCPEAARILQDLNGRVPIDVTFSKKDPFQPIFLVNLDSVYVSHKGIKVYELSRVKGEERNIFRLIVVLHFLDGTTKEFTSKNFQVQSKKNQKTGQEEDSSNDQGYFGTPSPEHKRKRAKSIITTEVVTDRLEANSALIHQLQVEKPIVTQRGDIAYHFPMNKSDLDVALEEGDVIGFFGEPHEKTHIEKLTYFNAFKAKMAGVVSRSAYLEAKTPAEDEEKATSDLVCVIGMVNVKVLGQVKNGERIYASMEHPGVAIPQSRVCDAVFKDAFLLGQTLTGQDAGPGEVSLVQSFVSVMLSISSSHVTCAVGDLREHVKEDLKNEVKQIKRKCLFAPGSELRYYRCRQGSIKGSEMWFTFTTHDVQIPRVHGIEFTFEKLKEKMDLTFGEMKFTDAHYYLNVDRCAYGGIRLVGSPIDGKEMVRGAEILAVNHNCTIVYYHSKKWTPYKSGRDIICKFHP</sequence>
<evidence type="ECO:0000256" key="1">
    <source>
        <dbReference type="SAM" id="MobiDB-lite"/>
    </source>
</evidence>
<gene>
    <name evidence="2" type="ORF">P5673_027150</name>
</gene>